<dbReference type="AlphaFoldDB" id="A0A1W0WSL6"/>
<organism evidence="1 2">
    <name type="scientific">Hypsibius exemplaris</name>
    <name type="common">Freshwater tardigrade</name>
    <dbReference type="NCBI Taxonomy" id="2072580"/>
    <lineage>
        <taxon>Eukaryota</taxon>
        <taxon>Metazoa</taxon>
        <taxon>Ecdysozoa</taxon>
        <taxon>Tardigrada</taxon>
        <taxon>Eutardigrada</taxon>
        <taxon>Parachela</taxon>
        <taxon>Hypsibioidea</taxon>
        <taxon>Hypsibiidae</taxon>
        <taxon>Hypsibius</taxon>
    </lineage>
</organism>
<gene>
    <name evidence="1" type="ORF">BV898_07770</name>
</gene>
<dbReference type="EMBL" id="MTYJ01000052">
    <property type="protein sequence ID" value="OQV18180.1"/>
    <property type="molecule type" value="Genomic_DNA"/>
</dbReference>
<accession>A0A1W0WSL6</accession>
<evidence type="ECO:0000313" key="1">
    <source>
        <dbReference type="EMBL" id="OQV18180.1"/>
    </source>
</evidence>
<sequence length="610" mass="69150">MILCRICRKVLQRSALGSSVPSRRFAASALDIPVPRLKNAPIRGGDGIRVVTINGRHIRVAPWGPRPATTTATGAAVEPLKYEQGTATDVLAIDRSRIGRLEVKADQFQLISRIFKRFSIDNGEAERNPGIFALKPELVEDTLELFQECGWQTFTTDMVIYHFLLLRKVSAKDAIDSDSFSVTRSVLRNLLTELKIDDAAQQEPLSKVTESTAAFLTLTDLRMLAIREYIQTLFPDPANVQRIFKIIMKSSASFRPVKRIQRQIQYIITDFGIPKEKFLSYGVILRKTDRELKEFLERYPTFYGLDIRTVAMQYPKIVSSFVECFAEKEAVLKKHGIATYQLASHLHVMSLAADTMDRRLTAIENDPELFRFKNEPDYLSLAVNYNEALRRLAFLQSMKVTGISVKLLTCQRERFQLTLARGSLIKPADPKSCFTKHYHLLPVSAWLKIPSEKLRSMIREQLKVSIPLSVSDSNEVQQILDCFKANGITKEQFLRCMSLVLYPARVVEKYMAEAMADPSLAGRRDQSNFLHYVLYAIEKQTNFDGPQAWSFAHAAGAAADDLLDAENMHTFLDVHNTISQTMGERLAEEDALLTNAEATNVAEKKEHWFD</sequence>
<evidence type="ECO:0000313" key="2">
    <source>
        <dbReference type="Proteomes" id="UP000192578"/>
    </source>
</evidence>
<name>A0A1W0WSL6_HYPEX</name>
<keyword evidence="2" id="KW-1185">Reference proteome</keyword>
<protein>
    <submittedName>
        <fullName evidence="1">Uncharacterized protein</fullName>
    </submittedName>
</protein>
<comment type="caution">
    <text evidence="1">The sequence shown here is derived from an EMBL/GenBank/DDBJ whole genome shotgun (WGS) entry which is preliminary data.</text>
</comment>
<dbReference type="OrthoDB" id="10064535at2759"/>
<reference evidence="2" key="1">
    <citation type="submission" date="2017-01" db="EMBL/GenBank/DDBJ databases">
        <title>Comparative genomics of anhydrobiosis in the tardigrade Hypsibius dujardini.</title>
        <authorList>
            <person name="Yoshida Y."/>
            <person name="Koutsovoulos G."/>
            <person name="Laetsch D."/>
            <person name="Stevens L."/>
            <person name="Kumar S."/>
            <person name="Horikawa D."/>
            <person name="Ishino K."/>
            <person name="Komine S."/>
            <person name="Tomita M."/>
            <person name="Blaxter M."/>
            <person name="Arakawa K."/>
        </authorList>
    </citation>
    <scope>NUCLEOTIDE SEQUENCE [LARGE SCALE GENOMIC DNA]</scope>
    <source>
        <strain evidence="2">Z151</strain>
    </source>
</reference>
<dbReference type="Proteomes" id="UP000192578">
    <property type="component" value="Unassembled WGS sequence"/>
</dbReference>
<proteinExistence type="predicted"/>